<dbReference type="OrthoDB" id="2432471at2759"/>
<dbReference type="EMBL" id="CAJVPS010004467">
    <property type="protein sequence ID" value="CAG8604107.1"/>
    <property type="molecule type" value="Genomic_DNA"/>
</dbReference>
<evidence type="ECO:0000313" key="1">
    <source>
        <dbReference type="EMBL" id="CAG8604107.1"/>
    </source>
</evidence>
<organism evidence="1 2">
    <name type="scientific">Ambispora leptoticha</name>
    <dbReference type="NCBI Taxonomy" id="144679"/>
    <lineage>
        <taxon>Eukaryota</taxon>
        <taxon>Fungi</taxon>
        <taxon>Fungi incertae sedis</taxon>
        <taxon>Mucoromycota</taxon>
        <taxon>Glomeromycotina</taxon>
        <taxon>Glomeromycetes</taxon>
        <taxon>Archaeosporales</taxon>
        <taxon>Ambisporaceae</taxon>
        <taxon>Ambispora</taxon>
    </lineage>
</organism>
<accession>A0A9N9GI81</accession>
<sequence>MKIINIINTLVNCLSDQDKVELNVNSNSKLGENIARKSTFDYTSFLRHLDLQIFAKALFYSFGTSGGGDTTTIFKCLHLLSRKIINDSDAILWDLKLDIIPSLVNTTRTQNPYIISRAMKAYSLLMGDDINWNLFKLPGAARSLVGLSKLTLKAGCLEEIFPEAKKISPNINELIIVLHSPKDMRTSYDQVNRLVPYLPILSSWRQLKTLDIVRGYDHHMLMPAEKFLKSLGTHLPSTVENLTVNGALKFSPESLEIFFELLMSKSIPTSLTTLAFPEMKFFDDKHLIAVGSAARRGMLKKLDVSSARHITSKILKETRLYVDTILVDCCLDVWQEQQRLTRRYRNDDVDSDEDIFNTAIDYFVNGKPFK</sequence>
<gene>
    <name evidence="1" type="ORF">ALEPTO_LOCUS8274</name>
</gene>
<name>A0A9N9GI81_9GLOM</name>
<comment type="caution">
    <text evidence="1">The sequence shown here is derived from an EMBL/GenBank/DDBJ whole genome shotgun (WGS) entry which is preliminary data.</text>
</comment>
<keyword evidence="2" id="KW-1185">Reference proteome</keyword>
<reference evidence="1" key="1">
    <citation type="submission" date="2021-06" db="EMBL/GenBank/DDBJ databases">
        <authorList>
            <person name="Kallberg Y."/>
            <person name="Tangrot J."/>
            <person name="Rosling A."/>
        </authorList>
    </citation>
    <scope>NUCLEOTIDE SEQUENCE</scope>
    <source>
        <strain evidence="1">FL130A</strain>
    </source>
</reference>
<proteinExistence type="predicted"/>
<dbReference type="Proteomes" id="UP000789508">
    <property type="component" value="Unassembled WGS sequence"/>
</dbReference>
<dbReference type="AlphaFoldDB" id="A0A9N9GI81"/>
<evidence type="ECO:0000313" key="2">
    <source>
        <dbReference type="Proteomes" id="UP000789508"/>
    </source>
</evidence>
<protein>
    <submittedName>
        <fullName evidence="1">7706_t:CDS:1</fullName>
    </submittedName>
</protein>